<reference evidence="2" key="1">
    <citation type="journal article" date="2020" name="ISME J.">
        <title>Gammaproteobacteria mediating utilization of methyl-, sulfur- and petroleum organic compounds in deep ocean hydrothermal plumes.</title>
        <authorList>
            <person name="Zhou Z."/>
            <person name="Liu Y."/>
            <person name="Pan J."/>
            <person name="Cron B.R."/>
            <person name="Toner B.M."/>
            <person name="Anantharaman K."/>
            <person name="Breier J.A."/>
            <person name="Dick G.J."/>
            <person name="Li M."/>
        </authorList>
    </citation>
    <scope>NUCLEOTIDE SEQUENCE</scope>
    <source>
        <strain evidence="2">SZUA-1515</strain>
    </source>
</reference>
<protein>
    <recommendedName>
        <fullName evidence="4">DUF4352 domain-containing protein</fullName>
    </recommendedName>
</protein>
<keyword evidence="1" id="KW-0472">Membrane</keyword>
<evidence type="ECO:0000256" key="1">
    <source>
        <dbReference type="SAM" id="Phobius"/>
    </source>
</evidence>
<evidence type="ECO:0008006" key="4">
    <source>
        <dbReference type="Google" id="ProtNLM"/>
    </source>
</evidence>
<gene>
    <name evidence="2" type="ORF">EYH45_01120</name>
</gene>
<organism evidence="2 3">
    <name type="scientific">Caldiarchaeum subterraneum</name>
    <dbReference type="NCBI Taxonomy" id="311458"/>
    <lineage>
        <taxon>Archaea</taxon>
        <taxon>Nitrososphaerota</taxon>
        <taxon>Candidatus Caldarchaeales</taxon>
        <taxon>Candidatus Caldarchaeaceae</taxon>
        <taxon>Candidatus Caldarchaeum</taxon>
    </lineage>
</organism>
<evidence type="ECO:0000313" key="2">
    <source>
        <dbReference type="EMBL" id="HIQ29144.1"/>
    </source>
</evidence>
<dbReference type="EMBL" id="DQVM01000024">
    <property type="protein sequence ID" value="HIQ29144.1"/>
    <property type="molecule type" value="Genomic_DNA"/>
</dbReference>
<evidence type="ECO:0000313" key="3">
    <source>
        <dbReference type="Proteomes" id="UP000608579"/>
    </source>
</evidence>
<sequence>MMKRGKAGINPVIATVILVAVAIVIAIAVAFWASGLVGAFTRFEKLEIISSVMKSQTEFEVRIRNTGSTATSLIQVVINGQFVADVTGTTTLESGETRICGVTVSTSPPAGV</sequence>
<name>A0A833E9H0_CALS0</name>
<keyword evidence="1" id="KW-0812">Transmembrane</keyword>
<dbReference type="AlphaFoldDB" id="A0A833E9H0"/>
<keyword evidence="1" id="KW-1133">Transmembrane helix</keyword>
<comment type="caution">
    <text evidence="2">The sequence shown here is derived from an EMBL/GenBank/DDBJ whole genome shotgun (WGS) entry which is preliminary data.</text>
</comment>
<feature type="non-terminal residue" evidence="2">
    <location>
        <position position="112"/>
    </location>
</feature>
<feature type="transmembrane region" description="Helical" evidence="1">
    <location>
        <begin position="12"/>
        <end position="33"/>
    </location>
</feature>
<dbReference type="Proteomes" id="UP000608579">
    <property type="component" value="Unassembled WGS sequence"/>
</dbReference>
<proteinExistence type="predicted"/>
<accession>A0A833E9H0</accession>